<evidence type="ECO:0000313" key="2">
    <source>
        <dbReference type="Proteomes" id="UP000320293"/>
    </source>
</evidence>
<protein>
    <submittedName>
        <fullName evidence="1">Uncharacterized protein</fullName>
    </submittedName>
</protein>
<dbReference type="Proteomes" id="UP000320293">
    <property type="component" value="Unassembled WGS sequence"/>
</dbReference>
<dbReference type="AlphaFoldDB" id="A0A552FZG8"/>
<evidence type="ECO:0000313" key="1">
    <source>
        <dbReference type="EMBL" id="TRU52074.1"/>
    </source>
</evidence>
<name>A0A552FZG8_MICAE</name>
<comment type="caution">
    <text evidence="1">The sequence shown here is derived from an EMBL/GenBank/DDBJ whole genome shotgun (WGS) entry which is preliminary data.</text>
</comment>
<sequence length="166" mass="18475">MTAFSNNPSFFDSSRGIFCRPPQRRQSKKNCCLQVNTPVERPDPAIYSQQEQFNLGSQPSWNSPDITTNFVGQNKLLPEAEIAIRNRSTTVPAIGVQVNAFVSRFGIGFPRSFIGASVVNLVPTQLLSLKIPFPQAVLQGEQRLSFFVRLEHPSDSNLINNRLVGL</sequence>
<dbReference type="EMBL" id="SFBF01000077">
    <property type="protein sequence ID" value="TRU52074.1"/>
    <property type="molecule type" value="Genomic_DNA"/>
</dbReference>
<reference evidence="1 2" key="1">
    <citation type="submission" date="2019-01" db="EMBL/GenBank/DDBJ databases">
        <title>Coherence of Microcystis species and biogeography revealed through population genomics.</title>
        <authorList>
            <person name="Perez-Carrascal O.M."/>
            <person name="Terrat Y."/>
            <person name="Giani A."/>
            <person name="Fortin N."/>
            <person name="Tromas N."/>
            <person name="Shapiro B.J."/>
        </authorList>
    </citation>
    <scope>NUCLEOTIDE SEQUENCE [LARGE SCALE GENOMIC DNA]</scope>
    <source>
        <strain evidence="1">Ma_QC_Ca_00000000_S207</strain>
    </source>
</reference>
<proteinExistence type="predicted"/>
<accession>A0A552FZG8</accession>
<organism evidence="1 2">
    <name type="scientific">Microcystis aeruginosa Ma_QC_Ca_00000000_S207</name>
    <dbReference type="NCBI Taxonomy" id="2486251"/>
    <lineage>
        <taxon>Bacteria</taxon>
        <taxon>Bacillati</taxon>
        <taxon>Cyanobacteriota</taxon>
        <taxon>Cyanophyceae</taxon>
        <taxon>Oscillatoriophycideae</taxon>
        <taxon>Chroococcales</taxon>
        <taxon>Microcystaceae</taxon>
        <taxon>Microcystis</taxon>
    </lineage>
</organism>
<gene>
    <name evidence="1" type="ORF">EWV91_04340</name>
</gene>